<evidence type="ECO:0000313" key="3">
    <source>
        <dbReference type="Proteomes" id="UP000291084"/>
    </source>
</evidence>
<keyword evidence="3" id="KW-1185">Reference proteome</keyword>
<gene>
    <name evidence="2" type="primary">Vigan.02G237300</name>
    <name evidence="2" type="ORF">VIGAN_02237300</name>
</gene>
<evidence type="ECO:0000256" key="1">
    <source>
        <dbReference type="SAM" id="Phobius"/>
    </source>
</evidence>
<feature type="transmembrane region" description="Helical" evidence="1">
    <location>
        <begin position="71"/>
        <end position="92"/>
    </location>
</feature>
<protein>
    <submittedName>
        <fullName evidence="2">Uncharacterized protein</fullName>
    </submittedName>
</protein>
<proteinExistence type="predicted"/>
<reference evidence="2 3" key="1">
    <citation type="journal article" date="2015" name="Sci. Rep.">
        <title>The power of single molecule real-time sequencing technology in the de novo assembly of a eukaryotic genome.</title>
        <authorList>
            <person name="Sakai H."/>
            <person name="Naito K."/>
            <person name="Ogiso-Tanaka E."/>
            <person name="Takahashi Y."/>
            <person name="Iseki K."/>
            <person name="Muto C."/>
            <person name="Satou K."/>
            <person name="Teruya K."/>
            <person name="Shiroma A."/>
            <person name="Shimoji M."/>
            <person name="Hirano T."/>
            <person name="Itoh T."/>
            <person name="Kaga A."/>
            <person name="Tomooka N."/>
        </authorList>
    </citation>
    <scope>NUCLEOTIDE SEQUENCE [LARGE SCALE GENOMIC DNA]</scope>
    <source>
        <strain evidence="3">cv. Shumari</strain>
    </source>
</reference>
<organism evidence="2 3">
    <name type="scientific">Vigna angularis var. angularis</name>
    <dbReference type="NCBI Taxonomy" id="157739"/>
    <lineage>
        <taxon>Eukaryota</taxon>
        <taxon>Viridiplantae</taxon>
        <taxon>Streptophyta</taxon>
        <taxon>Embryophyta</taxon>
        <taxon>Tracheophyta</taxon>
        <taxon>Spermatophyta</taxon>
        <taxon>Magnoliopsida</taxon>
        <taxon>eudicotyledons</taxon>
        <taxon>Gunneridae</taxon>
        <taxon>Pentapetalae</taxon>
        <taxon>rosids</taxon>
        <taxon>fabids</taxon>
        <taxon>Fabales</taxon>
        <taxon>Fabaceae</taxon>
        <taxon>Papilionoideae</taxon>
        <taxon>50 kb inversion clade</taxon>
        <taxon>NPAAA clade</taxon>
        <taxon>indigoferoid/millettioid clade</taxon>
        <taxon>Phaseoleae</taxon>
        <taxon>Vigna</taxon>
    </lineage>
</organism>
<dbReference type="Proteomes" id="UP000291084">
    <property type="component" value="Chromosome 2"/>
</dbReference>
<keyword evidence="1" id="KW-0812">Transmembrane</keyword>
<keyword evidence="1" id="KW-0472">Membrane</keyword>
<sequence length="122" mass="14362">MRVAKSTMICFNWNYRLIFDENFWLTEASHLLGSKMIRLLCFDLSSVLRFIDMPLHSSWYADARISIETEIALVLLVLMNSLFVLLLLFLIFNYYNVQVNNCKVFFPTFIFLSSTSMIILLK</sequence>
<dbReference type="AlphaFoldDB" id="A0A0S3RG98"/>
<dbReference type="EMBL" id="AP015035">
    <property type="protein sequence ID" value="BAT79478.1"/>
    <property type="molecule type" value="Genomic_DNA"/>
</dbReference>
<name>A0A0S3RG98_PHAAN</name>
<accession>A0A0S3RG98</accession>
<feature type="transmembrane region" description="Helical" evidence="1">
    <location>
        <begin position="104"/>
        <end position="121"/>
    </location>
</feature>
<keyword evidence="1" id="KW-1133">Transmembrane helix</keyword>
<evidence type="ECO:0000313" key="2">
    <source>
        <dbReference type="EMBL" id="BAT79478.1"/>
    </source>
</evidence>